<dbReference type="GO" id="GO:0005737">
    <property type="term" value="C:cytoplasm"/>
    <property type="evidence" value="ECO:0007669"/>
    <property type="project" value="UniProtKB-SubCell"/>
</dbReference>
<keyword evidence="4" id="KW-0963">Cytoplasm</keyword>
<keyword evidence="6" id="KW-0479">Metal-binding</keyword>
<dbReference type="GO" id="GO:0016787">
    <property type="term" value="F:hydrolase activity"/>
    <property type="evidence" value="ECO:0007669"/>
    <property type="project" value="UniProtKB-KW"/>
</dbReference>
<dbReference type="PANTHER" id="PTHR33540:SF2">
    <property type="entry name" value="TRNA THREONYLCARBAMOYLADENOSINE BIOSYNTHESIS PROTEIN TSAE"/>
    <property type="match status" value="1"/>
</dbReference>
<dbReference type="Pfam" id="PF02367">
    <property type="entry name" value="TsaE"/>
    <property type="match status" value="1"/>
</dbReference>
<dbReference type="SUPFAM" id="SSF52540">
    <property type="entry name" value="P-loop containing nucleoside triphosphate hydrolases"/>
    <property type="match status" value="1"/>
</dbReference>
<comment type="similarity">
    <text evidence="2">Belongs to the TsaE family.</text>
</comment>
<dbReference type="GO" id="GO:0002949">
    <property type="term" value="P:tRNA threonylcarbamoyladenosine modification"/>
    <property type="evidence" value="ECO:0007669"/>
    <property type="project" value="InterPro"/>
</dbReference>
<evidence type="ECO:0000256" key="7">
    <source>
        <dbReference type="ARBA" id="ARBA00022741"/>
    </source>
</evidence>
<evidence type="ECO:0000256" key="3">
    <source>
        <dbReference type="ARBA" id="ARBA00019010"/>
    </source>
</evidence>
<dbReference type="Gene3D" id="3.40.50.300">
    <property type="entry name" value="P-loop containing nucleotide triphosphate hydrolases"/>
    <property type="match status" value="1"/>
</dbReference>
<evidence type="ECO:0000256" key="10">
    <source>
        <dbReference type="ARBA" id="ARBA00032441"/>
    </source>
</evidence>
<evidence type="ECO:0000256" key="8">
    <source>
        <dbReference type="ARBA" id="ARBA00022840"/>
    </source>
</evidence>
<evidence type="ECO:0000313" key="11">
    <source>
        <dbReference type="EMBL" id="KKR42587.1"/>
    </source>
</evidence>
<evidence type="ECO:0000256" key="1">
    <source>
        <dbReference type="ARBA" id="ARBA00004496"/>
    </source>
</evidence>
<keyword evidence="7" id="KW-0547">Nucleotide-binding</keyword>
<evidence type="ECO:0000256" key="5">
    <source>
        <dbReference type="ARBA" id="ARBA00022694"/>
    </source>
</evidence>
<evidence type="ECO:0000256" key="6">
    <source>
        <dbReference type="ARBA" id="ARBA00022723"/>
    </source>
</evidence>
<evidence type="ECO:0000256" key="4">
    <source>
        <dbReference type="ARBA" id="ARBA00022490"/>
    </source>
</evidence>
<keyword evidence="9" id="KW-0460">Magnesium</keyword>
<accession>A0A0G0TXA1</accession>
<dbReference type="Proteomes" id="UP000034881">
    <property type="component" value="Unassembled WGS sequence"/>
</dbReference>
<keyword evidence="8" id="KW-0067">ATP-binding</keyword>
<dbReference type="PANTHER" id="PTHR33540">
    <property type="entry name" value="TRNA THREONYLCARBAMOYLADENOSINE BIOSYNTHESIS PROTEIN TSAE"/>
    <property type="match status" value="1"/>
</dbReference>
<evidence type="ECO:0000313" key="12">
    <source>
        <dbReference type="Proteomes" id="UP000034881"/>
    </source>
</evidence>
<proteinExistence type="inferred from homology"/>
<organism evidence="11 12">
    <name type="scientific">Candidatus Daviesbacteria bacterium GW2011_GWC2_40_12</name>
    <dbReference type="NCBI Taxonomy" id="1618431"/>
    <lineage>
        <taxon>Bacteria</taxon>
        <taxon>Candidatus Daviesiibacteriota</taxon>
    </lineage>
</organism>
<dbReference type="GO" id="GO:0005524">
    <property type="term" value="F:ATP binding"/>
    <property type="evidence" value="ECO:0007669"/>
    <property type="project" value="UniProtKB-KW"/>
</dbReference>
<dbReference type="InterPro" id="IPR027417">
    <property type="entry name" value="P-loop_NTPase"/>
</dbReference>
<dbReference type="InterPro" id="IPR003442">
    <property type="entry name" value="T6A_TsaE"/>
</dbReference>
<evidence type="ECO:0000256" key="9">
    <source>
        <dbReference type="ARBA" id="ARBA00022842"/>
    </source>
</evidence>
<dbReference type="EMBL" id="LBYB01000001">
    <property type="protein sequence ID" value="KKR42587.1"/>
    <property type="molecule type" value="Genomic_DNA"/>
</dbReference>
<reference evidence="11 12" key="1">
    <citation type="journal article" date="2015" name="Nature">
        <title>rRNA introns, odd ribosomes, and small enigmatic genomes across a large radiation of phyla.</title>
        <authorList>
            <person name="Brown C.T."/>
            <person name="Hug L.A."/>
            <person name="Thomas B.C."/>
            <person name="Sharon I."/>
            <person name="Castelle C.J."/>
            <person name="Singh A."/>
            <person name="Wilkins M.J."/>
            <person name="Williams K.H."/>
            <person name="Banfield J.F."/>
        </authorList>
    </citation>
    <scope>NUCLEOTIDE SEQUENCE [LARGE SCALE GENOMIC DNA]</scope>
</reference>
<dbReference type="GO" id="GO:0046872">
    <property type="term" value="F:metal ion binding"/>
    <property type="evidence" value="ECO:0007669"/>
    <property type="project" value="UniProtKB-KW"/>
</dbReference>
<name>A0A0G0TXA1_9BACT</name>
<dbReference type="NCBIfam" id="TIGR00150">
    <property type="entry name" value="T6A_YjeE"/>
    <property type="match status" value="1"/>
</dbReference>
<sequence length="139" mass="15905">MQKYISNSEEETKQIARKITKETKSRFFALSGELGAGKTVFAQGFAKGLGIKEKIISPTFVLIRQHQIPKTKKVLYHIDLYRLENIESLKQLGIEEICSYSNNIILIEWADKIEKILPADTLKISIAKIENTKRLIIIE</sequence>
<gene>
    <name evidence="11" type="ORF">UT77_C0001G0038</name>
</gene>
<evidence type="ECO:0000256" key="2">
    <source>
        <dbReference type="ARBA" id="ARBA00007599"/>
    </source>
</evidence>
<keyword evidence="11" id="KW-0378">Hydrolase</keyword>
<comment type="subcellular location">
    <subcellularLocation>
        <location evidence="1">Cytoplasm</location>
    </subcellularLocation>
</comment>
<dbReference type="AlphaFoldDB" id="A0A0G0TXA1"/>
<keyword evidence="5" id="KW-0819">tRNA processing</keyword>
<protein>
    <recommendedName>
        <fullName evidence="3">tRNA threonylcarbamoyladenosine biosynthesis protein TsaE</fullName>
    </recommendedName>
    <alternativeName>
        <fullName evidence="10">t(6)A37 threonylcarbamoyladenosine biosynthesis protein TsaE</fullName>
    </alternativeName>
</protein>
<comment type="caution">
    <text evidence="11">The sequence shown here is derived from an EMBL/GenBank/DDBJ whole genome shotgun (WGS) entry which is preliminary data.</text>
</comment>